<sequence length="284" mass="30143">MAGRVANSHGRPGRTGNMDSLRDKVAIVTGGGSGIGRATARSLARRGACIVVADVNAETADAVVAEITGAGGQAAGVRCDVGEDAAFDELRRFALDRFGRVDVVMNNVGVLTRGRPELLPVAEWQRIITVNLMSVVRSNAVFLPLLIEQGHGHIVNTASFAGLFTYAYDRLPYAATKAAIVQISEGLRLYLHPQGIGVTVLCPGPVKTNVLSTLRSFGPDIETRGPGDQFALLEPETVGEQVAEAILADTFMLYTHPQVRDVLVGRATDWNAFIAGQADRVNPA</sequence>
<proteinExistence type="inferred from homology"/>
<dbReference type="AlphaFoldDB" id="A0AB39R2L9"/>
<dbReference type="InterPro" id="IPR002347">
    <property type="entry name" value="SDR_fam"/>
</dbReference>
<protein>
    <submittedName>
        <fullName evidence="6">SDR family oxidoreductase</fullName>
        <ecNumber evidence="6">1.-.-.-</ecNumber>
    </submittedName>
</protein>
<reference evidence="6" key="1">
    <citation type="submission" date="2024-07" db="EMBL/GenBank/DDBJ databases">
        <authorList>
            <person name="Yu S.T."/>
        </authorList>
    </citation>
    <scope>NUCLEOTIDE SEQUENCE</scope>
    <source>
        <strain evidence="6">R39</strain>
        <plasmid evidence="6">unnamed1</plasmid>
    </source>
</reference>
<dbReference type="PRINTS" id="PR00080">
    <property type="entry name" value="SDRFAMILY"/>
</dbReference>
<evidence type="ECO:0000256" key="3">
    <source>
        <dbReference type="RuleBase" id="RU000363"/>
    </source>
</evidence>
<dbReference type="SMART" id="SM00822">
    <property type="entry name" value="PKS_KR"/>
    <property type="match status" value="1"/>
</dbReference>
<dbReference type="Gene3D" id="3.40.50.720">
    <property type="entry name" value="NAD(P)-binding Rossmann-like Domain"/>
    <property type="match status" value="1"/>
</dbReference>
<evidence type="ECO:0000313" key="6">
    <source>
        <dbReference type="EMBL" id="XDQ50115.1"/>
    </source>
</evidence>
<dbReference type="GO" id="GO:0016020">
    <property type="term" value="C:membrane"/>
    <property type="evidence" value="ECO:0007669"/>
    <property type="project" value="TreeGrafter"/>
</dbReference>
<dbReference type="RefSeq" id="WP_369228637.1">
    <property type="nucleotide sequence ID" value="NZ_CP163442.1"/>
</dbReference>
<feature type="region of interest" description="Disordered" evidence="4">
    <location>
        <begin position="1"/>
        <end position="20"/>
    </location>
</feature>
<geneLocation type="plasmid" evidence="6">
    <name>unnamed1</name>
</geneLocation>
<name>A0AB39R2L9_9ACTN</name>
<keyword evidence="2 6" id="KW-0560">Oxidoreductase</keyword>
<dbReference type="EMBL" id="CP163442">
    <property type="protein sequence ID" value="XDQ50115.1"/>
    <property type="molecule type" value="Genomic_DNA"/>
</dbReference>
<comment type="similarity">
    <text evidence="1 3">Belongs to the short-chain dehydrogenases/reductases (SDR) family.</text>
</comment>
<dbReference type="Pfam" id="PF00106">
    <property type="entry name" value="adh_short"/>
    <property type="match status" value="1"/>
</dbReference>
<dbReference type="PANTHER" id="PTHR44196:SF1">
    <property type="entry name" value="DEHYDROGENASE_REDUCTASE SDR FAMILY MEMBER 7B"/>
    <property type="match status" value="1"/>
</dbReference>
<organism evidence="6">
    <name type="scientific">Streptomyces sp. R39</name>
    <dbReference type="NCBI Taxonomy" id="3238631"/>
    <lineage>
        <taxon>Bacteria</taxon>
        <taxon>Bacillati</taxon>
        <taxon>Actinomycetota</taxon>
        <taxon>Actinomycetes</taxon>
        <taxon>Kitasatosporales</taxon>
        <taxon>Streptomycetaceae</taxon>
        <taxon>Streptomyces</taxon>
    </lineage>
</organism>
<dbReference type="PANTHER" id="PTHR44196">
    <property type="entry name" value="DEHYDROGENASE/REDUCTASE SDR FAMILY MEMBER 7B"/>
    <property type="match status" value="1"/>
</dbReference>
<dbReference type="SUPFAM" id="SSF51735">
    <property type="entry name" value="NAD(P)-binding Rossmann-fold domains"/>
    <property type="match status" value="1"/>
</dbReference>
<keyword evidence="6" id="KW-0614">Plasmid</keyword>
<dbReference type="FunFam" id="3.40.50.720:FF:000084">
    <property type="entry name" value="Short-chain dehydrogenase reductase"/>
    <property type="match status" value="1"/>
</dbReference>
<gene>
    <name evidence="6" type="ORF">AB5J52_49400</name>
</gene>
<dbReference type="EC" id="1.-.-.-" evidence="6"/>
<dbReference type="InterPro" id="IPR036291">
    <property type="entry name" value="NAD(P)-bd_dom_sf"/>
</dbReference>
<evidence type="ECO:0000256" key="2">
    <source>
        <dbReference type="ARBA" id="ARBA00023002"/>
    </source>
</evidence>
<feature type="domain" description="Ketoreductase" evidence="5">
    <location>
        <begin position="24"/>
        <end position="209"/>
    </location>
</feature>
<accession>A0AB39R2L9</accession>
<dbReference type="PRINTS" id="PR00081">
    <property type="entry name" value="GDHRDH"/>
</dbReference>
<evidence type="ECO:0000256" key="4">
    <source>
        <dbReference type="SAM" id="MobiDB-lite"/>
    </source>
</evidence>
<dbReference type="GO" id="GO:0016491">
    <property type="term" value="F:oxidoreductase activity"/>
    <property type="evidence" value="ECO:0007669"/>
    <property type="project" value="UniProtKB-KW"/>
</dbReference>
<evidence type="ECO:0000256" key="1">
    <source>
        <dbReference type="ARBA" id="ARBA00006484"/>
    </source>
</evidence>
<evidence type="ECO:0000259" key="5">
    <source>
        <dbReference type="SMART" id="SM00822"/>
    </source>
</evidence>
<dbReference type="InterPro" id="IPR057326">
    <property type="entry name" value="KR_dom"/>
</dbReference>
<dbReference type="CDD" id="cd05233">
    <property type="entry name" value="SDR_c"/>
    <property type="match status" value="1"/>
</dbReference>